<dbReference type="Proteomes" id="UP001600943">
    <property type="component" value="Unassembled WGS sequence"/>
</dbReference>
<sequence length="394" mass="44961">MIELSLEQIRNFRLYTHHLDRIFAKTDIDKLVGACGMQNTPPGAWETALYNRVPGCSLSEMDDLLYTEKSLLQAWSLRGIPVVFPISQSHIFLSALIAEEEEPWIYTSGISLALDFLQMDFNDLFRILQQVIPQLDDCAIMSKTSLDQTLADRMLPLIPENKRVLWSQPSMYGSPDKQTVGGAVVSFLLRPCAWKGLVVFGERQGTSPMFTSYKNWTGRSLIPEKDACKELVRKYLHCYGPANVNHFVSWLGCSGKQGRRMWNTVSEEMEPVSALGKKAYILSSDRERLLQPDSTERELLLLGGHDPFLDQRDREVLQPDKTLHKQIWKLVTNPGVVLYRGEIIGIWNAKKEKNGMDFTITLWKSIPDRPYLYALAEAYAAFRQIRLLGVEIMI</sequence>
<keyword evidence="2" id="KW-1185">Reference proteome</keyword>
<organism evidence="1 2">
    <name type="scientific">Blautia hominis</name>
    <dbReference type="NCBI Taxonomy" id="2025493"/>
    <lineage>
        <taxon>Bacteria</taxon>
        <taxon>Bacillati</taxon>
        <taxon>Bacillota</taxon>
        <taxon>Clostridia</taxon>
        <taxon>Lachnospirales</taxon>
        <taxon>Lachnospiraceae</taxon>
        <taxon>Blautia</taxon>
    </lineage>
</organism>
<dbReference type="GO" id="GO:0003677">
    <property type="term" value="F:DNA binding"/>
    <property type="evidence" value="ECO:0007669"/>
    <property type="project" value="UniProtKB-KW"/>
</dbReference>
<gene>
    <name evidence="1" type="ORF">K040078D81_22750</name>
</gene>
<dbReference type="InterPro" id="IPR009351">
    <property type="entry name" value="AlkZ-like"/>
</dbReference>
<dbReference type="Pfam" id="PF06224">
    <property type="entry name" value="AlkZ-like"/>
    <property type="match status" value="1"/>
</dbReference>
<reference evidence="1 2" key="1">
    <citation type="submission" date="2024-04" db="EMBL/GenBank/DDBJ databases">
        <title>Defined microbial consortia suppress multidrug-resistant proinflammatory Enterobacteriaceae via ecological control.</title>
        <authorList>
            <person name="Furuichi M."/>
            <person name="Kawaguchi T."/>
            <person name="Pust M."/>
            <person name="Yasuma K."/>
            <person name="Plichta D."/>
            <person name="Hasegawa N."/>
            <person name="Ohya T."/>
            <person name="Bhattarai S."/>
            <person name="Sasajima S."/>
            <person name="Aoto Y."/>
            <person name="Tuganbaev T."/>
            <person name="Yaginuma M."/>
            <person name="Ueda M."/>
            <person name="Okahashi N."/>
            <person name="Amafuji K."/>
            <person name="Kiridooshi Y."/>
            <person name="Sugita K."/>
            <person name="Strazar M."/>
            <person name="Skelly A."/>
            <person name="Suda W."/>
            <person name="Hattori M."/>
            <person name="Nakamoto N."/>
            <person name="Caballero S."/>
            <person name="Norman J."/>
            <person name="Olle B."/>
            <person name="Tanoue T."/>
            <person name="Arita M."/>
            <person name="Bucci V."/>
            <person name="Atarashi K."/>
            <person name="Xavier R."/>
            <person name="Honda K."/>
        </authorList>
    </citation>
    <scope>NUCLEOTIDE SEQUENCE [LARGE SCALE GENOMIC DNA]</scope>
    <source>
        <strain evidence="2">k04-0078-D8-1</strain>
    </source>
</reference>
<evidence type="ECO:0000313" key="2">
    <source>
        <dbReference type="Proteomes" id="UP001600943"/>
    </source>
</evidence>
<dbReference type="PANTHER" id="PTHR38479:SF2">
    <property type="entry name" value="WINGED HELIX DNA-BINDING DOMAIN-CONTAINING PROTEIN"/>
    <property type="match status" value="1"/>
</dbReference>
<dbReference type="EMBL" id="BAABYW010000001">
    <property type="protein sequence ID" value="GAA6408158.1"/>
    <property type="molecule type" value="Genomic_DNA"/>
</dbReference>
<name>A0ABQ0B9W4_9FIRM</name>
<evidence type="ECO:0000313" key="1">
    <source>
        <dbReference type="EMBL" id="GAA6408158.1"/>
    </source>
</evidence>
<accession>A0ABQ0B9W4</accession>
<proteinExistence type="predicted"/>
<dbReference type="PANTHER" id="PTHR38479">
    <property type="entry name" value="LMO0824 PROTEIN"/>
    <property type="match status" value="1"/>
</dbReference>
<keyword evidence="1" id="KW-0238">DNA-binding</keyword>
<comment type="caution">
    <text evidence="1">The sequence shown here is derived from an EMBL/GenBank/DDBJ whole genome shotgun (WGS) entry which is preliminary data.</text>
</comment>
<protein>
    <submittedName>
        <fullName evidence="1">Winged helix DNA-binding domain-containing protein</fullName>
    </submittedName>
</protein>
<dbReference type="RefSeq" id="WP_390405343.1">
    <property type="nucleotide sequence ID" value="NZ_BAABYW010000001.1"/>
</dbReference>